<dbReference type="RefSeq" id="XP_037215648.1">
    <property type="nucleotide sequence ID" value="XM_037367816.1"/>
</dbReference>
<organism evidence="2 3">
    <name type="scientific">Mycena indigotica</name>
    <dbReference type="NCBI Taxonomy" id="2126181"/>
    <lineage>
        <taxon>Eukaryota</taxon>
        <taxon>Fungi</taxon>
        <taxon>Dikarya</taxon>
        <taxon>Basidiomycota</taxon>
        <taxon>Agaricomycotina</taxon>
        <taxon>Agaricomycetes</taxon>
        <taxon>Agaricomycetidae</taxon>
        <taxon>Agaricales</taxon>
        <taxon>Marasmiineae</taxon>
        <taxon>Mycenaceae</taxon>
        <taxon>Mycena</taxon>
    </lineage>
</organism>
<dbReference type="OrthoDB" id="6613063at2759"/>
<gene>
    <name evidence="2" type="ORF">MIND_01126400</name>
</gene>
<name>A0A8H6S8Z3_9AGAR</name>
<accession>A0A8H6S8Z3</accession>
<feature type="chain" id="PRO_5034520092" evidence="1">
    <location>
        <begin position="32"/>
        <end position="294"/>
    </location>
</feature>
<evidence type="ECO:0000256" key="1">
    <source>
        <dbReference type="SAM" id="SignalP"/>
    </source>
</evidence>
<reference evidence="2" key="1">
    <citation type="submission" date="2020-05" db="EMBL/GenBank/DDBJ databases">
        <title>Mycena genomes resolve the evolution of fungal bioluminescence.</title>
        <authorList>
            <person name="Tsai I.J."/>
        </authorList>
    </citation>
    <scope>NUCLEOTIDE SEQUENCE</scope>
    <source>
        <strain evidence="2">171206Taipei</strain>
    </source>
</reference>
<dbReference type="Proteomes" id="UP000636479">
    <property type="component" value="Unassembled WGS sequence"/>
</dbReference>
<sequence length="294" mass="32937">MTQLDSLPAPSPFMLFSIFLTPFCLLGRSGAIGHIPWSDIVGVSSPESGLAQLSQIGITYNISRELAIRPVHDPRGSLRIPAYPSALLLGPHIGLSIEQIPLRVRNALATRFNIKSGANSRKELLTILREATFLEWTKLRCIDSTAGDTMVADLSSASHSRREDRRDPTFVRYEMLVDIYANDRKRKSEFQRQTFFGQLQHIYLISLNNLQPINKYKIGAGECIIMVEIQNCKLDWSDERTDTHYYHEKGTVDAGDATILQCLVGRVPDGSRGWAIVDRSGSLARAAYLDDEEE</sequence>
<dbReference type="GeneID" id="59350332"/>
<comment type="caution">
    <text evidence="2">The sequence shown here is derived from an EMBL/GenBank/DDBJ whole genome shotgun (WGS) entry which is preliminary data.</text>
</comment>
<feature type="signal peptide" evidence="1">
    <location>
        <begin position="1"/>
        <end position="31"/>
    </location>
</feature>
<evidence type="ECO:0000313" key="2">
    <source>
        <dbReference type="EMBL" id="KAF7293485.1"/>
    </source>
</evidence>
<protein>
    <submittedName>
        <fullName evidence="2">Uncharacterized protein</fullName>
    </submittedName>
</protein>
<keyword evidence="3" id="KW-1185">Reference proteome</keyword>
<proteinExistence type="predicted"/>
<dbReference type="EMBL" id="JACAZF010000010">
    <property type="protein sequence ID" value="KAF7293485.1"/>
    <property type="molecule type" value="Genomic_DNA"/>
</dbReference>
<dbReference type="AlphaFoldDB" id="A0A8H6S8Z3"/>
<evidence type="ECO:0000313" key="3">
    <source>
        <dbReference type="Proteomes" id="UP000636479"/>
    </source>
</evidence>
<keyword evidence="1" id="KW-0732">Signal</keyword>